<dbReference type="AlphaFoldDB" id="A0A3N0EFW8"/>
<dbReference type="OrthoDB" id="419933at2"/>
<name>A0A3N0EFW8_9ACTN</name>
<evidence type="ECO:0000313" key="4">
    <source>
        <dbReference type="Proteomes" id="UP000269198"/>
    </source>
</evidence>
<comment type="caution">
    <text evidence="3">The sequence shown here is derived from an EMBL/GenBank/DDBJ whole genome shotgun (WGS) entry which is preliminary data.</text>
</comment>
<feature type="region of interest" description="Disordered" evidence="1">
    <location>
        <begin position="1012"/>
        <end position="1088"/>
    </location>
</feature>
<dbReference type="RefSeq" id="WP_123199587.1">
    <property type="nucleotide sequence ID" value="NZ_RJMB01000002.1"/>
</dbReference>
<feature type="compositionally biased region" description="Polar residues" evidence="1">
    <location>
        <begin position="1050"/>
        <end position="1068"/>
    </location>
</feature>
<dbReference type="InterPro" id="IPR003593">
    <property type="entry name" value="AAA+_ATPase"/>
</dbReference>
<accession>A0A3N0EFW8</accession>
<evidence type="ECO:0000259" key="2">
    <source>
        <dbReference type="SMART" id="SM00382"/>
    </source>
</evidence>
<keyword evidence="4" id="KW-1185">Reference proteome</keyword>
<dbReference type="InterPro" id="IPR027417">
    <property type="entry name" value="P-loop_NTPase"/>
</dbReference>
<evidence type="ECO:0000313" key="3">
    <source>
        <dbReference type="EMBL" id="RNL86758.1"/>
    </source>
</evidence>
<dbReference type="InterPro" id="IPR054567">
    <property type="entry name" value="NNH7"/>
</dbReference>
<dbReference type="SMART" id="SM00382">
    <property type="entry name" value="AAA"/>
    <property type="match status" value="1"/>
</dbReference>
<sequence length="1088" mass="120595">MAKKPSYADALRILGHDDSTVLDLAEKLVDGGLGAAGVPDPFGMRGEIVSKGRELLATVRERITGVSRWDRTQRIDAAERILAAVSLLEALDETDLADSDISEEAIGHFTEQILGHDTDGRVPLATSAERPSPVFDSKSWAHLFHSSWGLGELGPTILDLARQRYQESYRQLAADVPEFGIWVNLTEHGRTRDELTTGLSELEELLTRLSPRHRAQQHVQQLHTLYRQQLWRPVLSSTDAPDHLTLPTLEQAYINPRARAASAGRQFRPASESWWAKATPHEDVQTLLVQCLTQIWCATQPIVILGHPGAGKSKLTEMLAARLPADDFLAVRVELRGVSADAPVHTQIEQAVSHQLHRDVAWRDLVESAPGAQPVVILDGFDELLQASGVNRSDYLEQVQRFQEDQAALGHPVAVVVTSRTVVADRIRFPLGCALIRLEPFGDDQIAHMLDIWGEANADALAARGLRPLSADTALRYRELAEQPLLLLMLLLYDADGNALEAAAGALSRSELYERMLAMFARREVVKHHPHLPQRDTDAAVERELNRLEVAAMAMFSRGRQSVTATELERDLAALLPEPEQPANRPTGTGFHGALSEAHQVLGRFFFVHESRAHLDVQDSGVYEFLHATFAEYLVARMVVAALGELADDRRHAARRRFTAPLDDGLLYALTSFATLAGRAAVVEFTAEILHRHFDEVPNARDEYRDLLIALVHDAPYPAPARSFTGYEPWRADILTRQASYTANLVTLLVCVCEQLELAQLFPDQDAPWRAWRRMANQWRSLSNEAWHGLVDTVRSRHLDFWDGAGNSHIERERGDPVNVGECVGFELSDDLTTRAAITNPYDITVPFDGPTSKLLRSTALRDNGTAARVFLLLGPYLRHVSTDLLTLYSDRDEPGSAWSELHDVLELRLTSPAHDGTDRVRRYGRLLDSRHLGRLELLALRQAVDDLDTAAPGELVGPLGALLLTVEEYLGHLESVVPGPALSREHVAPVLERLRRHLTVPEHIEFLLDEHDDAEAHEHTRPGDVAPRRPAPEAGSDRSGYVRDHPRSPGTSRAGTSQDRGVPSNSADVRRPHRREYGGPGTSTGGA</sequence>
<feature type="compositionally biased region" description="Basic and acidic residues" evidence="1">
    <location>
        <begin position="1012"/>
        <end position="1032"/>
    </location>
</feature>
<feature type="compositionally biased region" description="Gly residues" evidence="1">
    <location>
        <begin position="1079"/>
        <end position="1088"/>
    </location>
</feature>
<dbReference type="Proteomes" id="UP000269198">
    <property type="component" value="Unassembled WGS sequence"/>
</dbReference>
<organism evidence="3 4">
    <name type="scientific">Halostreptopolyspora alba</name>
    <dbReference type="NCBI Taxonomy" id="2487137"/>
    <lineage>
        <taxon>Bacteria</taxon>
        <taxon>Bacillati</taxon>
        <taxon>Actinomycetota</taxon>
        <taxon>Actinomycetes</taxon>
        <taxon>Streptosporangiales</taxon>
        <taxon>Nocardiopsidaceae</taxon>
        <taxon>Halostreptopolyspora</taxon>
    </lineage>
</organism>
<protein>
    <recommendedName>
        <fullName evidence="2">AAA+ ATPase domain-containing protein</fullName>
    </recommendedName>
</protein>
<gene>
    <name evidence="3" type="ORF">EFW17_02370</name>
</gene>
<feature type="domain" description="AAA+ ATPase" evidence="2">
    <location>
        <begin position="298"/>
        <end position="442"/>
    </location>
</feature>
<dbReference type="SUPFAM" id="SSF52540">
    <property type="entry name" value="P-loop containing nucleoside triphosphate hydrolases"/>
    <property type="match status" value="1"/>
</dbReference>
<dbReference type="Gene3D" id="3.40.50.300">
    <property type="entry name" value="P-loop containing nucleotide triphosphate hydrolases"/>
    <property type="match status" value="1"/>
</dbReference>
<dbReference type="EMBL" id="RJMB01000002">
    <property type="protein sequence ID" value="RNL86758.1"/>
    <property type="molecule type" value="Genomic_DNA"/>
</dbReference>
<reference evidence="3 4" key="1">
    <citation type="submission" date="2018-11" db="EMBL/GenBank/DDBJ databases">
        <title>The genome draft of YIM 96095.</title>
        <authorList>
            <person name="Tang S.-K."/>
            <person name="Chunyu W.-X."/>
            <person name="Feng Y.-Z."/>
        </authorList>
    </citation>
    <scope>NUCLEOTIDE SEQUENCE [LARGE SCALE GENOMIC DNA]</scope>
    <source>
        <strain evidence="3 4">YIM 96095</strain>
    </source>
</reference>
<proteinExistence type="predicted"/>
<evidence type="ECO:0000256" key="1">
    <source>
        <dbReference type="SAM" id="MobiDB-lite"/>
    </source>
</evidence>
<dbReference type="Pfam" id="PF22738">
    <property type="entry name" value="NNH7"/>
    <property type="match status" value="1"/>
</dbReference>